<dbReference type="NCBIfam" id="TIGR01082">
    <property type="entry name" value="murC"/>
    <property type="match status" value="1"/>
</dbReference>
<dbReference type="InterPro" id="IPR036615">
    <property type="entry name" value="Mur_ligase_C_dom_sf"/>
</dbReference>
<dbReference type="Pfam" id="PF08245">
    <property type="entry name" value="Mur_ligase_M"/>
    <property type="match status" value="1"/>
</dbReference>
<evidence type="ECO:0000256" key="3">
    <source>
        <dbReference type="ARBA" id="ARBA00012211"/>
    </source>
</evidence>
<dbReference type="InterPro" id="IPR013221">
    <property type="entry name" value="Mur_ligase_cen"/>
</dbReference>
<dbReference type="SUPFAM" id="SSF51984">
    <property type="entry name" value="MurCD N-terminal domain"/>
    <property type="match status" value="1"/>
</dbReference>
<dbReference type="AlphaFoldDB" id="A0A0G1UB28"/>
<evidence type="ECO:0000256" key="10">
    <source>
        <dbReference type="ARBA" id="ARBA00022984"/>
    </source>
</evidence>
<evidence type="ECO:0000313" key="19">
    <source>
        <dbReference type="EMBL" id="KKU91312.1"/>
    </source>
</evidence>
<evidence type="ECO:0000256" key="8">
    <source>
        <dbReference type="ARBA" id="ARBA00022840"/>
    </source>
</evidence>
<dbReference type="EC" id="6.3.2.8" evidence="3 14"/>
<keyword evidence="15" id="KW-1133">Transmembrane helix</keyword>
<dbReference type="InterPro" id="IPR000713">
    <property type="entry name" value="Mur_ligase_N"/>
</dbReference>
<dbReference type="Gene3D" id="3.90.190.20">
    <property type="entry name" value="Mur ligase, C-terminal domain"/>
    <property type="match status" value="1"/>
</dbReference>
<keyword evidence="15" id="KW-0812">Transmembrane</keyword>
<dbReference type="HAMAP" id="MF_00046">
    <property type="entry name" value="MurC"/>
    <property type="match status" value="1"/>
</dbReference>
<dbReference type="SUPFAM" id="SSF53244">
    <property type="entry name" value="MurD-like peptide ligases, peptide-binding domain"/>
    <property type="match status" value="1"/>
</dbReference>
<evidence type="ECO:0000256" key="11">
    <source>
        <dbReference type="ARBA" id="ARBA00023306"/>
    </source>
</evidence>
<keyword evidence="4 14" id="KW-0963">Cytoplasm</keyword>
<dbReference type="PANTHER" id="PTHR43445:SF3">
    <property type="entry name" value="UDP-N-ACETYLMURAMATE--L-ALANINE LIGASE"/>
    <property type="match status" value="1"/>
</dbReference>
<comment type="caution">
    <text evidence="19">The sequence shown here is derived from an EMBL/GenBank/DDBJ whole genome shotgun (WGS) entry which is preliminary data.</text>
</comment>
<feature type="domain" description="Mur ligase central" evidence="18">
    <location>
        <begin position="111"/>
        <end position="277"/>
    </location>
</feature>
<evidence type="ECO:0000256" key="14">
    <source>
        <dbReference type="HAMAP-Rule" id="MF_00046"/>
    </source>
</evidence>
<comment type="similarity">
    <text evidence="14">Belongs to the MurCDEF family.</text>
</comment>
<dbReference type="PATRIC" id="fig|1618660.3.peg.488"/>
<keyword evidence="7 14" id="KW-0547">Nucleotide-binding</keyword>
<evidence type="ECO:0000259" key="16">
    <source>
        <dbReference type="Pfam" id="PF01225"/>
    </source>
</evidence>
<gene>
    <name evidence="14" type="primary">murC</name>
    <name evidence="19" type="ORF">UY23_C0002G0051</name>
</gene>
<keyword evidence="9 14" id="KW-0133">Cell shape</keyword>
<dbReference type="GO" id="GO:0005737">
    <property type="term" value="C:cytoplasm"/>
    <property type="evidence" value="ECO:0007669"/>
    <property type="project" value="UniProtKB-SubCell"/>
</dbReference>
<evidence type="ECO:0000256" key="6">
    <source>
        <dbReference type="ARBA" id="ARBA00022618"/>
    </source>
</evidence>
<evidence type="ECO:0000256" key="15">
    <source>
        <dbReference type="SAM" id="Phobius"/>
    </source>
</evidence>
<dbReference type="Gene3D" id="3.40.1190.10">
    <property type="entry name" value="Mur-like, catalytic domain"/>
    <property type="match status" value="1"/>
</dbReference>
<dbReference type="InterPro" id="IPR036565">
    <property type="entry name" value="Mur-like_cat_sf"/>
</dbReference>
<protein>
    <recommendedName>
        <fullName evidence="3 14">UDP-N-acetylmuramate--L-alanine ligase</fullName>
        <ecNumber evidence="3 14">6.3.2.8</ecNumber>
    </recommendedName>
    <alternativeName>
        <fullName evidence="14">UDP-N-acetylmuramoyl-L-alanine synthetase</fullName>
    </alternativeName>
</protein>
<keyword evidence="5 14" id="KW-0436">Ligase</keyword>
<dbReference type="GO" id="GO:0008763">
    <property type="term" value="F:UDP-N-acetylmuramate-L-alanine ligase activity"/>
    <property type="evidence" value="ECO:0007669"/>
    <property type="project" value="UniProtKB-UniRule"/>
</dbReference>
<organism evidence="19 20">
    <name type="scientific">Candidatus Jorgensenbacteria bacterium GW2011_GWA1_48_11</name>
    <dbReference type="NCBI Taxonomy" id="1618660"/>
    <lineage>
        <taxon>Bacteria</taxon>
        <taxon>Candidatus Joergenseniibacteriota</taxon>
    </lineage>
</organism>
<dbReference type="UniPathway" id="UPA00219"/>
<dbReference type="GO" id="GO:0008360">
    <property type="term" value="P:regulation of cell shape"/>
    <property type="evidence" value="ECO:0007669"/>
    <property type="project" value="UniProtKB-KW"/>
</dbReference>
<keyword evidence="11 14" id="KW-0131">Cell cycle</keyword>
<dbReference type="Gene3D" id="3.40.50.720">
    <property type="entry name" value="NAD(P)-binding Rossmann-like Domain"/>
    <property type="match status" value="1"/>
</dbReference>
<keyword evidence="15" id="KW-0472">Membrane</keyword>
<dbReference type="EMBL" id="LCPF01000002">
    <property type="protein sequence ID" value="KKU91312.1"/>
    <property type="molecule type" value="Genomic_DNA"/>
</dbReference>
<reference evidence="19 20" key="1">
    <citation type="journal article" date="2015" name="Nature">
        <title>rRNA introns, odd ribosomes, and small enigmatic genomes across a large radiation of phyla.</title>
        <authorList>
            <person name="Brown C.T."/>
            <person name="Hug L.A."/>
            <person name="Thomas B.C."/>
            <person name="Sharon I."/>
            <person name="Castelle C.J."/>
            <person name="Singh A."/>
            <person name="Wilkins M.J."/>
            <person name="Williams K.H."/>
            <person name="Banfield J.F."/>
        </authorList>
    </citation>
    <scope>NUCLEOTIDE SEQUENCE [LARGE SCALE GENOMIC DNA]</scope>
</reference>
<evidence type="ECO:0000256" key="13">
    <source>
        <dbReference type="ARBA" id="ARBA00047833"/>
    </source>
</evidence>
<keyword evidence="12 14" id="KW-0961">Cell wall biogenesis/degradation</keyword>
<evidence type="ECO:0000256" key="1">
    <source>
        <dbReference type="ARBA" id="ARBA00004496"/>
    </source>
</evidence>
<name>A0A0G1UB28_9BACT</name>
<evidence type="ECO:0000256" key="5">
    <source>
        <dbReference type="ARBA" id="ARBA00022598"/>
    </source>
</evidence>
<dbReference type="Pfam" id="PF01225">
    <property type="entry name" value="Mur_ligase"/>
    <property type="match status" value="1"/>
</dbReference>
<feature type="domain" description="Mur ligase C-terminal" evidence="17">
    <location>
        <begin position="316"/>
        <end position="446"/>
    </location>
</feature>
<feature type="domain" description="Mur ligase N-terminal catalytic" evidence="16">
    <location>
        <begin position="8"/>
        <end position="106"/>
    </location>
</feature>
<comment type="function">
    <text evidence="14">Cell wall formation.</text>
</comment>
<dbReference type="SUPFAM" id="SSF53623">
    <property type="entry name" value="MurD-like peptide ligases, catalytic domain"/>
    <property type="match status" value="1"/>
</dbReference>
<proteinExistence type="inferred from homology"/>
<dbReference type="GO" id="GO:0005524">
    <property type="term" value="F:ATP binding"/>
    <property type="evidence" value="ECO:0007669"/>
    <property type="project" value="UniProtKB-UniRule"/>
</dbReference>
<comment type="subcellular location">
    <subcellularLocation>
        <location evidence="1 14">Cytoplasm</location>
    </subcellularLocation>
</comment>
<evidence type="ECO:0000313" key="20">
    <source>
        <dbReference type="Proteomes" id="UP000034956"/>
    </source>
</evidence>
<evidence type="ECO:0000259" key="18">
    <source>
        <dbReference type="Pfam" id="PF08245"/>
    </source>
</evidence>
<dbReference type="Pfam" id="PF02875">
    <property type="entry name" value="Mur_ligase_C"/>
    <property type="match status" value="1"/>
</dbReference>
<comment type="catalytic activity">
    <reaction evidence="13 14">
        <text>UDP-N-acetyl-alpha-D-muramate + L-alanine + ATP = UDP-N-acetyl-alpha-D-muramoyl-L-alanine + ADP + phosphate + H(+)</text>
        <dbReference type="Rhea" id="RHEA:23372"/>
        <dbReference type="ChEBI" id="CHEBI:15378"/>
        <dbReference type="ChEBI" id="CHEBI:30616"/>
        <dbReference type="ChEBI" id="CHEBI:43474"/>
        <dbReference type="ChEBI" id="CHEBI:57972"/>
        <dbReference type="ChEBI" id="CHEBI:70757"/>
        <dbReference type="ChEBI" id="CHEBI:83898"/>
        <dbReference type="ChEBI" id="CHEBI:456216"/>
        <dbReference type="EC" id="6.3.2.8"/>
    </reaction>
</comment>
<feature type="binding site" evidence="14">
    <location>
        <begin position="113"/>
        <end position="119"/>
    </location>
    <ligand>
        <name>ATP</name>
        <dbReference type="ChEBI" id="CHEBI:30616"/>
    </ligand>
</feature>
<comment type="pathway">
    <text evidence="2 14">Cell wall biogenesis; peptidoglycan biosynthesis.</text>
</comment>
<evidence type="ECO:0000256" key="12">
    <source>
        <dbReference type="ARBA" id="ARBA00023316"/>
    </source>
</evidence>
<dbReference type="InterPro" id="IPR050061">
    <property type="entry name" value="MurCDEF_pg_biosynth"/>
</dbReference>
<evidence type="ECO:0000256" key="4">
    <source>
        <dbReference type="ARBA" id="ARBA00022490"/>
    </source>
</evidence>
<dbReference type="GO" id="GO:0071555">
    <property type="term" value="P:cell wall organization"/>
    <property type="evidence" value="ECO:0007669"/>
    <property type="project" value="UniProtKB-KW"/>
</dbReference>
<evidence type="ECO:0000256" key="9">
    <source>
        <dbReference type="ARBA" id="ARBA00022960"/>
    </source>
</evidence>
<keyword evidence="6 14" id="KW-0132">Cell division</keyword>
<evidence type="ECO:0000256" key="2">
    <source>
        <dbReference type="ARBA" id="ARBA00004752"/>
    </source>
</evidence>
<sequence>MVLGKRIVHFIGIGGIGMSALARYFLAKNWLVKGSDVSSSSLTQKLIKEGVKVKIGHKKGNLRPKTALVIYNQAIPPSNPEIVEARRRHLKILSYPEALGELTRKYETIAIAGAHGKSTTTSLISVVLLKVGFDPTVVVGTLLKEFGDRNFRFGRSRWLVIEADEFHASFLNYSPTYALITNIDREHLDYYKNFGNVKKSFLRFIANVKRNGVLVLNRDNKELFGLKNRIKKTAKCNFLKIIWYSLRDSKKLNSKIKAVLKIPGEHNLSNALGAYTLARHLGIEEKEILKALGSYRGTWRRMEYKGLLKIRNSKFRIPVYDDYAHHPTEIKATLQGLREKYPRSKLVCVFQPHQAERLRLLFRDFVRAFDEADILVLCPAYRVAGRDKIHKAYSSEMLAKAIAIRNSKLGLENSVVYLSSPKRLRQILNSKFETLNSAVIVMMGAGDIVNYTKLLLS</sequence>
<keyword evidence="8 14" id="KW-0067">ATP-binding</keyword>
<accession>A0A0G1UB28</accession>
<dbReference type="Proteomes" id="UP000034956">
    <property type="component" value="Unassembled WGS sequence"/>
</dbReference>
<dbReference type="GO" id="GO:0009252">
    <property type="term" value="P:peptidoglycan biosynthetic process"/>
    <property type="evidence" value="ECO:0007669"/>
    <property type="project" value="UniProtKB-UniRule"/>
</dbReference>
<keyword evidence="10 14" id="KW-0573">Peptidoglycan synthesis</keyword>
<feature type="transmembrane region" description="Helical" evidence="15">
    <location>
        <begin position="7"/>
        <end position="26"/>
    </location>
</feature>
<dbReference type="PANTHER" id="PTHR43445">
    <property type="entry name" value="UDP-N-ACETYLMURAMATE--L-ALANINE LIGASE-RELATED"/>
    <property type="match status" value="1"/>
</dbReference>
<dbReference type="GO" id="GO:0051301">
    <property type="term" value="P:cell division"/>
    <property type="evidence" value="ECO:0007669"/>
    <property type="project" value="UniProtKB-KW"/>
</dbReference>
<evidence type="ECO:0000256" key="7">
    <source>
        <dbReference type="ARBA" id="ARBA00022741"/>
    </source>
</evidence>
<dbReference type="InterPro" id="IPR004101">
    <property type="entry name" value="Mur_ligase_C"/>
</dbReference>
<dbReference type="InterPro" id="IPR005758">
    <property type="entry name" value="UDP-N-AcMur_Ala_ligase_MurC"/>
</dbReference>
<evidence type="ECO:0000259" key="17">
    <source>
        <dbReference type="Pfam" id="PF02875"/>
    </source>
</evidence>